<feature type="transmembrane region" description="Helical" evidence="5">
    <location>
        <begin position="120"/>
        <end position="141"/>
    </location>
</feature>
<organism evidence="7 8">
    <name type="scientific">Paenibacillus campinasensis</name>
    <dbReference type="NCBI Taxonomy" id="66347"/>
    <lineage>
        <taxon>Bacteria</taxon>
        <taxon>Bacillati</taxon>
        <taxon>Bacillota</taxon>
        <taxon>Bacilli</taxon>
        <taxon>Bacillales</taxon>
        <taxon>Paenibacillaceae</taxon>
        <taxon>Paenibacillus</taxon>
    </lineage>
</organism>
<reference evidence="7 8" key="1">
    <citation type="submission" date="2017-07" db="EMBL/GenBank/DDBJ databases">
        <title>Isolation and whole genome analysis of endospore-forming bacteria from heroin.</title>
        <authorList>
            <person name="Kalinowski J."/>
            <person name="Ahrens B."/>
            <person name="Al-Dilaimi A."/>
            <person name="Winkler A."/>
            <person name="Wibberg D."/>
            <person name="Schleenbecker U."/>
            <person name="Ruckert C."/>
            <person name="Wolfel R."/>
            <person name="Grass G."/>
        </authorList>
    </citation>
    <scope>NUCLEOTIDE SEQUENCE [LARGE SCALE GENOMIC DNA]</scope>
    <source>
        <strain evidence="7 8">7537-G1</strain>
    </source>
</reference>
<dbReference type="Pfam" id="PF12698">
    <property type="entry name" value="ABC2_membrane_3"/>
    <property type="match status" value="1"/>
</dbReference>
<feature type="transmembrane region" description="Helical" evidence="5">
    <location>
        <begin position="87"/>
        <end position="108"/>
    </location>
</feature>
<dbReference type="PANTHER" id="PTHR43077">
    <property type="entry name" value="TRANSPORT PERMEASE YVFS-RELATED"/>
    <property type="match status" value="1"/>
</dbReference>
<evidence type="ECO:0000256" key="3">
    <source>
        <dbReference type="ARBA" id="ARBA00022989"/>
    </source>
</evidence>
<feature type="domain" description="ABC-2 type transporter transmembrane" evidence="6">
    <location>
        <begin position="45"/>
        <end position="221"/>
    </location>
</feature>
<dbReference type="InterPro" id="IPR013525">
    <property type="entry name" value="ABC2_TM"/>
</dbReference>
<keyword evidence="3 5" id="KW-1133">Transmembrane helix</keyword>
<dbReference type="InterPro" id="IPR051328">
    <property type="entry name" value="T7SS_ABC-Transporter"/>
</dbReference>
<keyword evidence="4 5" id="KW-0472">Membrane</keyword>
<evidence type="ECO:0000313" key="7">
    <source>
        <dbReference type="EMBL" id="PAD75282.1"/>
    </source>
</evidence>
<comment type="caution">
    <text evidence="7">The sequence shown here is derived from an EMBL/GenBank/DDBJ whole genome shotgun (WGS) entry which is preliminary data.</text>
</comment>
<dbReference type="PANTHER" id="PTHR43077:SF10">
    <property type="entry name" value="TRANSPORT PERMEASE PROTEIN"/>
    <property type="match status" value="1"/>
</dbReference>
<dbReference type="RefSeq" id="WP_095266119.1">
    <property type="nucleotide sequence ID" value="NZ_NPBY01000046.1"/>
</dbReference>
<evidence type="ECO:0000256" key="1">
    <source>
        <dbReference type="ARBA" id="ARBA00004141"/>
    </source>
</evidence>
<feature type="transmembrane region" description="Helical" evidence="5">
    <location>
        <begin position="12"/>
        <end position="30"/>
    </location>
</feature>
<comment type="subcellular location">
    <subcellularLocation>
        <location evidence="1">Membrane</location>
        <topology evidence="1">Multi-pass membrane protein</topology>
    </subcellularLocation>
</comment>
<evidence type="ECO:0000313" key="8">
    <source>
        <dbReference type="Proteomes" id="UP000215596"/>
    </source>
</evidence>
<dbReference type="Proteomes" id="UP000215596">
    <property type="component" value="Unassembled WGS sequence"/>
</dbReference>
<proteinExistence type="predicted"/>
<evidence type="ECO:0000256" key="2">
    <source>
        <dbReference type="ARBA" id="ARBA00022692"/>
    </source>
</evidence>
<name>A0A268EQ86_9BACL</name>
<dbReference type="GO" id="GO:0016020">
    <property type="term" value="C:membrane"/>
    <property type="evidence" value="ECO:0007669"/>
    <property type="project" value="UniProtKB-SubCell"/>
</dbReference>
<dbReference type="GO" id="GO:0140359">
    <property type="term" value="F:ABC-type transporter activity"/>
    <property type="evidence" value="ECO:0007669"/>
    <property type="project" value="InterPro"/>
</dbReference>
<gene>
    <name evidence="7" type="ORF">CHH67_15540</name>
</gene>
<evidence type="ECO:0000259" key="6">
    <source>
        <dbReference type="Pfam" id="PF12698"/>
    </source>
</evidence>
<evidence type="ECO:0000256" key="5">
    <source>
        <dbReference type="SAM" id="Phobius"/>
    </source>
</evidence>
<keyword evidence="2 5" id="KW-0812">Transmembrane</keyword>
<evidence type="ECO:0000256" key="4">
    <source>
        <dbReference type="ARBA" id="ARBA00023136"/>
    </source>
</evidence>
<protein>
    <submittedName>
        <fullName evidence="7">Multidrug ABC transporter permease</fullName>
    </submittedName>
</protein>
<accession>A0A268EQ86</accession>
<sequence>MTIFAFALKRSIRSWGNLILLLGLPMVVILLPRGYDGYPLGFQFYGILQLFFASKLVHMIMEDRKNKILNRIGVAPITHAAYTAQNLLAFSLLLIVQSILIVGGGWLYHGPDLGNLLQLWMIFCFFAFTAISFSLAWCSWFRHPDASAAVMLGIISIMAVLGGTLIPLEVSPEPLQRISKIVPTYWLHYGIDLAAENRPWKHQLTPLLILILFTAAFLLIGSRRRLA</sequence>
<dbReference type="AlphaFoldDB" id="A0A268EQ86"/>
<dbReference type="OrthoDB" id="266913at2"/>
<feature type="transmembrane region" description="Helical" evidence="5">
    <location>
        <begin position="204"/>
        <end position="221"/>
    </location>
</feature>
<feature type="transmembrane region" description="Helical" evidence="5">
    <location>
        <begin position="148"/>
        <end position="168"/>
    </location>
</feature>
<feature type="transmembrane region" description="Helical" evidence="5">
    <location>
        <begin position="42"/>
        <end position="61"/>
    </location>
</feature>
<dbReference type="EMBL" id="NPBY01000046">
    <property type="protein sequence ID" value="PAD75282.1"/>
    <property type="molecule type" value="Genomic_DNA"/>
</dbReference>